<accession>A0A9P7TRQ6</accession>
<keyword evidence="3" id="KW-1185">Reference proteome</keyword>
<proteinExistence type="predicted"/>
<dbReference type="AlphaFoldDB" id="A0A9P7TRQ6"/>
<comment type="caution">
    <text evidence="2">The sequence shown here is derived from an EMBL/GenBank/DDBJ whole genome shotgun (WGS) entry which is preliminary data.</text>
</comment>
<dbReference type="EMBL" id="SRQM01000926">
    <property type="protein sequence ID" value="KAG6104752.1"/>
    <property type="molecule type" value="Genomic_DNA"/>
</dbReference>
<gene>
    <name evidence="2" type="ORF">E4U13_008235</name>
</gene>
<dbReference type="Proteomes" id="UP000732380">
    <property type="component" value="Unassembled WGS sequence"/>
</dbReference>
<organism evidence="2 3">
    <name type="scientific">Claviceps humidiphila</name>
    <dbReference type="NCBI Taxonomy" id="1294629"/>
    <lineage>
        <taxon>Eukaryota</taxon>
        <taxon>Fungi</taxon>
        <taxon>Dikarya</taxon>
        <taxon>Ascomycota</taxon>
        <taxon>Pezizomycotina</taxon>
        <taxon>Sordariomycetes</taxon>
        <taxon>Hypocreomycetidae</taxon>
        <taxon>Hypocreales</taxon>
        <taxon>Clavicipitaceae</taxon>
        <taxon>Claviceps</taxon>
    </lineage>
</organism>
<feature type="compositionally biased region" description="Polar residues" evidence="1">
    <location>
        <begin position="99"/>
        <end position="108"/>
    </location>
</feature>
<evidence type="ECO:0000313" key="2">
    <source>
        <dbReference type="EMBL" id="KAG6104752.1"/>
    </source>
</evidence>
<evidence type="ECO:0000256" key="1">
    <source>
        <dbReference type="SAM" id="MobiDB-lite"/>
    </source>
</evidence>
<feature type="region of interest" description="Disordered" evidence="1">
    <location>
        <begin position="89"/>
        <end position="108"/>
    </location>
</feature>
<name>A0A9P7TRQ6_9HYPO</name>
<evidence type="ECO:0000313" key="3">
    <source>
        <dbReference type="Proteomes" id="UP000732380"/>
    </source>
</evidence>
<reference evidence="2 3" key="1">
    <citation type="journal article" date="2020" name="bioRxiv">
        <title>Whole genome comparisons of ergot fungi reveals the divergence and evolution of species within the genus Claviceps are the result of varying mechanisms driving genome evolution and host range expansion.</title>
        <authorList>
            <person name="Wyka S.A."/>
            <person name="Mondo S.J."/>
            <person name="Liu M."/>
            <person name="Dettman J."/>
            <person name="Nalam V."/>
            <person name="Broders K.D."/>
        </authorList>
    </citation>
    <scope>NUCLEOTIDE SEQUENCE [LARGE SCALE GENOMIC DNA]</scope>
    <source>
        <strain evidence="2 3">LM576</strain>
    </source>
</reference>
<sequence length="108" mass="11942">MSSTVDEIYAREHQTEASPSLSHGLLNIWVSTQRSSNINLWQPTPSGVSSLFQTVTRTLLAVVKTARHQSRRHANSTVDQVNAPACDGLEQQKKEDNAANLTAQDFHD</sequence>
<protein>
    <submittedName>
        <fullName evidence="2">Uncharacterized protein</fullName>
    </submittedName>
</protein>